<comment type="similarity">
    <text evidence="1 2">Belongs to the UPF0301 (AlgH) family.</text>
</comment>
<evidence type="ECO:0000313" key="4">
    <source>
        <dbReference type="Proteomes" id="UP001431449"/>
    </source>
</evidence>
<comment type="caution">
    <text evidence="3">The sequence shown here is derived from an EMBL/GenBank/DDBJ whole genome shotgun (WGS) entry which is preliminary data.</text>
</comment>
<sequence length="188" mass="20411">MDSPDSLANHFLIALPALDDPNFSRGVTLLCQHNEEGAMGIMINRASDFTLGDILGQMDIQCSDEALSASPVLFGGPIQRERGFVLHSPDRDQWDSSYRISGELCLTTSRDILVAMAEGKGPQHAVVALGYAGWNAGQLESELQEDSWLTVRADLTVLFHTGIDQRWMAAAKLIGLDLSQLAPYSGHA</sequence>
<evidence type="ECO:0000313" key="3">
    <source>
        <dbReference type="EMBL" id="MCK7594364.1"/>
    </source>
</evidence>
<protein>
    <recommendedName>
        <fullName evidence="2">UPF0301 protein M0G41_11870</fullName>
    </recommendedName>
</protein>
<dbReference type="PANTHER" id="PTHR30327">
    <property type="entry name" value="UNCHARACTERIZED PROTEIN YQGE"/>
    <property type="match status" value="1"/>
</dbReference>
<proteinExistence type="inferred from homology"/>
<name>A0ABT0GIJ6_9GAMM</name>
<dbReference type="PANTHER" id="PTHR30327:SF1">
    <property type="entry name" value="UPF0301 PROTEIN YQGE"/>
    <property type="match status" value="1"/>
</dbReference>
<gene>
    <name evidence="3" type="ORF">M0G41_11870</name>
</gene>
<organism evidence="3 4">
    <name type="scientific">Pseudomarimonas salicorniae</name>
    <dbReference type="NCBI Taxonomy" id="2933270"/>
    <lineage>
        <taxon>Bacteria</taxon>
        <taxon>Pseudomonadati</taxon>
        <taxon>Pseudomonadota</taxon>
        <taxon>Gammaproteobacteria</taxon>
        <taxon>Lysobacterales</taxon>
        <taxon>Lysobacteraceae</taxon>
        <taxon>Pseudomarimonas</taxon>
    </lineage>
</organism>
<keyword evidence="4" id="KW-1185">Reference proteome</keyword>
<dbReference type="HAMAP" id="MF_00758">
    <property type="entry name" value="UPF0301"/>
    <property type="match status" value="1"/>
</dbReference>
<dbReference type="Gene3D" id="3.40.1740.10">
    <property type="entry name" value="VC0467-like"/>
    <property type="match status" value="1"/>
</dbReference>
<evidence type="ECO:0000256" key="2">
    <source>
        <dbReference type="HAMAP-Rule" id="MF_00758"/>
    </source>
</evidence>
<dbReference type="RefSeq" id="WP_248209441.1">
    <property type="nucleotide sequence ID" value="NZ_JALNMH010000009.1"/>
</dbReference>
<accession>A0ABT0GIJ6</accession>
<reference evidence="3" key="1">
    <citation type="submission" date="2022-04" db="EMBL/GenBank/DDBJ databases">
        <title>Lysobacter sp. CAU 1642 isolated from sea sand.</title>
        <authorList>
            <person name="Kim W."/>
        </authorList>
    </citation>
    <scope>NUCLEOTIDE SEQUENCE</scope>
    <source>
        <strain evidence="3">CAU 1642</strain>
    </source>
</reference>
<dbReference type="InterPro" id="IPR003774">
    <property type="entry name" value="AlgH-like"/>
</dbReference>
<dbReference type="Pfam" id="PF02622">
    <property type="entry name" value="DUF179"/>
    <property type="match status" value="1"/>
</dbReference>
<dbReference type="EMBL" id="JALNMH010000009">
    <property type="protein sequence ID" value="MCK7594364.1"/>
    <property type="molecule type" value="Genomic_DNA"/>
</dbReference>
<dbReference type="SUPFAM" id="SSF143456">
    <property type="entry name" value="VC0467-like"/>
    <property type="match status" value="1"/>
</dbReference>
<dbReference type="NCBIfam" id="NF001266">
    <property type="entry name" value="PRK00228.1-1"/>
    <property type="match status" value="1"/>
</dbReference>
<evidence type="ECO:0000256" key="1">
    <source>
        <dbReference type="ARBA" id="ARBA00009600"/>
    </source>
</evidence>
<dbReference type="Proteomes" id="UP001431449">
    <property type="component" value="Unassembled WGS sequence"/>
</dbReference>